<evidence type="ECO:0000256" key="4">
    <source>
        <dbReference type="ARBA" id="ARBA00022692"/>
    </source>
</evidence>
<dbReference type="RefSeq" id="WP_133990625.1">
    <property type="nucleotide sequence ID" value="NZ_SODV01000001.1"/>
</dbReference>
<proteinExistence type="inferred from homology"/>
<gene>
    <name evidence="8" type="ORF">EDB95_0711</name>
</gene>
<evidence type="ECO:0000256" key="1">
    <source>
        <dbReference type="ARBA" id="ARBA00004651"/>
    </source>
</evidence>
<sequence>MLGRHGPFLRAVFWYSITAFGGPQGHMGMMIKTFVKKRRDVTEEELLEYSAFCQLLPGASSSQTVTLIGYKRGGIPLAIITLLVWLLPACVFMGVFSFLVQYVDARAMHRNIFQFLHAMAVGFLAYAATRVFKVAIKNTITRVIMVVAAVLTYAFFKTPWIFPIVIILSGVVTNFSSRRIPQIPHERKKIRWSNIWLFLLVFIAAGFVSETARKQQWEHRRAYNLFENFYRFGSIVFGGSQVLVPMMYEQFVVRDKSHYMTGEELLTGAGMVQGVPGPTFSVCSYAGGMALRNRGPAMQILGCIIGVVGIFLPSLLLVLFFYPVWHNLKKYAAVYRSLEGIQACVVGIMIASFFYLLKDVSLMDNRTVSYINLLVIGGTFALLSFTKIKSPYIVALCLLLGLVVPV</sequence>
<keyword evidence="5 7" id="KW-1133">Transmembrane helix</keyword>
<keyword evidence="9" id="KW-1185">Reference proteome</keyword>
<organism evidence="8 9">
    <name type="scientific">Dinghuibacter silviterrae</name>
    <dbReference type="NCBI Taxonomy" id="1539049"/>
    <lineage>
        <taxon>Bacteria</taxon>
        <taxon>Pseudomonadati</taxon>
        <taxon>Bacteroidota</taxon>
        <taxon>Chitinophagia</taxon>
        <taxon>Chitinophagales</taxon>
        <taxon>Chitinophagaceae</taxon>
        <taxon>Dinghuibacter</taxon>
    </lineage>
</organism>
<comment type="similarity">
    <text evidence="2">Belongs to the chromate ion transporter (CHR) (TC 2.A.51) family.</text>
</comment>
<feature type="transmembrane region" description="Helical" evidence="7">
    <location>
        <begin position="77"/>
        <end position="100"/>
    </location>
</feature>
<comment type="subcellular location">
    <subcellularLocation>
        <location evidence="1">Cell membrane</location>
        <topology evidence="1">Multi-pass membrane protein</topology>
    </subcellularLocation>
</comment>
<dbReference type="OrthoDB" id="9788907at2"/>
<keyword evidence="3" id="KW-1003">Cell membrane</keyword>
<dbReference type="AlphaFoldDB" id="A0A4R8DNT3"/>
<feature type="transmembrane region" description="Helical" evidence="7">
    <location>
        <begin position="300"/>
        <end position="325"/>
    </location>
</feature>
<reference evidence="8 9" key="1">
    <citation type="submission" date="2019-03" db="EMBL/GenBank/DDBJ databases">
        <title>Genomic Encyclopedia of Type Strains, Phase IV (KMG-IV): sequencing the most valuable type-strain genomes for metagenomic binning, comparative biology and taxonomic classification.</title>
        <authorList>
            <person name="Goeker M."/>
        </authorList>
    </citation>
    <scope>NUCLEOTIDE SEQUENCE [LARGE SCALE GENOMIC DNA]</scope>
    <source>
        <strain evidence="8 9">DSM 100059</strain>
    </source>
</reference>
<dbReference type="InterPro" id="IPR003370">
    <property type="entry name" value="Chromate_transpt"/>
</dbReference>
<feature type="transmembrane region" description="Helical" evidence="7">
    <location>
        <begin position="192"/>
        <end position="209"/>
    </location>
</feature>
<feature type="transmembrane region" description="Helical" evidence="7">
    <location>
        <begin position="112"/>
        <end position="132"/>
    </location>
</feature>
<evidence type="ECO:0000313" key="8">
    <source>
        <dbReference type="EMBL" id="TDW99701.1"/>
    </source>
</evidence>
<dbReference type="PANTHER" id="PTHR33567">
    <property type="entry name" value="CHROMATE ION TRANSPORTER (EUROFUNG)"/>
    <property type="match status" value="1"/>
</dbReference>
<evidence type="ECO:0000256" key="6">
    <source>
        <dbReference type="ARBA" id="ARBA00023136"/>
    </source>
</evidence>
<name>A0A4R8DNT3_9BACT</name>
<evidence type="ECO:0000256" key="7">
    <source>
        <dbReference type="SAM" id="Phobius"/>
    </source>
</evidence>
<dbReference type="PANTHER" id="PTHR33567:SF3">
    <property type="entry name" value="CHROMATE ION TRANSPORTER (EUROFUNG)"/>
    <property type="match status" value="1"/>
</dbReference>
<protein>
    <submittedName>
        <fullName evidence="8">Chromate transporter</fullName>
    </submittedName>
</protein>
<feature type="transmembrane region" description="Helical" evidence="7">
    <location>
        <begin position="229"/>
        <end position="248"/>
    </location>
</feature>
<keyword evidence="6 7" id="KW-0472">Membrane</keyword>
<evidence type="ECO:0000313" key="9">
    <source>
        <dbReference type="Proteomes" id="UP000294498"/>
    </source>
</evidence>
<dbReference type="GO" id="GO:0015109">
    <property type="term" value="F:chromate transmembrane transporter activity"/>
    <property type="evidence" value="ECO:0007669"/>
    <property type="project" value="InterPro"/>
</dbReference>
<dbReference type="PIRSF" id="PIRSF004810">
    <property type="entry name" value="ChrA"/>
    <property type="match status" value="1"/>
</dbReference>
<evidence type="ECO:0000256" key="5">
    <source>
        <dbReference type="ARBA" id="ARBA00022989"/>
    </source>
</evidence>
<evidence type="ECO:0000256" key="3">
    <source>
        <dbReference type="ARBA" id="ARBA00022475"/>
    </source>
</evidence>
<accession>A0A4R8DNT3</accession>
<feature type="transmembrane region" description="Helical" evidence="7">
    <location>
        <begin position="340"/>
        <end position="357"/>
    </location>
</feature>
<dbReference type="Pfam" id="PF02417">
    <property type="entry name" value="Chromate_transp"/>
    <property type="match status" value="2"/>
</dbReference>
<evidence type="ECO:0000256" key="2">
    <source>
        <dbReference type="ARBA" id="ARBA00005262"/>
    </source>
</evidence>
<keyword evidence="4 7" id="KW-0812">Transmembrane</keyword>
<dbReference type="EMBL" id="SODV01000001">
    <property type="protein sequence ID" value="TDW99701.1"/>
    <property type="molecule type" value="Genomic_DNA"/>
</dbReference>
<dbReference type="InterPro" id="IPR014047">
    <property type="entry name" value="Chr_Tranpt_l_chain"/>
</dbReference>
<dbReference type="GO" id="GO:0005886">
    <property type="term" value="C:plasma membrane"/>
    <property type="evidence" value="ECO:0007669"/>
    <property type="project" value="UniProtKB-SubCell"/>
</dbReference>
<comment type="caution">
    <text evidence="8">The sequence shown here is derived from an EMBL/GenBank/DDBJ whole genome shotgun (WGS) entry which is preliminary data.</text>
</comment>
<feature type="transmembrane region" description="Helical" evidence="7">
    <location>
        <begin position="369"/>
        <end position="386"/>
    </location>
</feature>
<dbReference type="Proteomes" id="UP000294498">
    <property type="component" value="Unassembled WGS sequence"/>
</dbReference>
<dbReference type="NCBIfam" id="TIGR00937">
    <property type="entry name" value="2A51"/>
    <property type="match status" value="1"/>
</dbReference>